<name>A0A8M1KKI2_CLUHA</name>
<feature type="non-terminal residue" evidence="9">
    <location>
        <position position="198"/>
    </location>
</feature>
<keyword evidence="8" id="KW-1185">Reference proteome</keyword>
<evidence type="ECO:0000256" key="2">
    <source>
        <dbReference type="ARBA" id="ARBA00005688"/>
    </source>
</evidence>
<evidence type="ECO:0000313" key="9">
    <source>
        <dbReference type="RefSeq" id="XP_042563080.1"/>
    </source>
</evidence>
<feature type="transmembrane region" description="Helical" evidence="7">
    <location>
        <begin position="38"/>
        <end position="58"/>
    </location>
</feature>
<sequence length="198" mass="21088">MDSSRNGSAAAAAPLLDAITRRASSSSADKEEGSARLYVIILISFYGIFLIAVMIGYLRSKQRDKRRTNVFTRLLHEEEQREWGGASLKKHSSCASLTSIPAVSSLRSAAHVPLLPAGLLHENKVVLSPLACALCSSVEQSSVSSLCSSVVDARLALEEERDSGTGEGPEDPVVKGCNNNNNNNNNNNSDGSSAENLK</sequence>
<dbReference type="Proteomes" id="UP000515152">
    <property type="component" value="Unplaced"/>
</dbReference>
<dbReference type="KEGG" id="char:122132362"/>
<comment type="similarity">
    <text evidence="2">Belongs to the potassium channel KCNE family.</text>
</comment>
<evidence type="ECO:0000256" key="6">
    <source>
        <dbReference type="SAM" id="MobiDB-lite"/>
    </source>
</evidence>
<dbReference type="OrthoDB" id="6422957at2759"/>
<accession>A0A8M1KKI2</accession>
<keyword evidence="5 7" id="KW-0472">Membrane</keyword>
<dbReference type="GO" id="GO:0015459">
    <property type="term" value="F:potassium channel regulator activity"/>
    <property type="evidence" value="ECO:0007669"/>
    <property type="project" value="TreeGrafter"/>
</dbReference>
<dbReference type="GO" id="GO:1902282">
    <property type="term" value="F:voltage-gated potassium channel activity involved in ventricular cardiac muscle cell action potential repolarization"/>
    <property type="evidence" value="ECO:0007669"/>
    <property type="project" value="TreeGrafter"/>
</dbReference>
<dbReference type="CTD" id="23704"/>
<evidence type="ECO:0000256" key="1">
    <source>
        <dbReference type="ARBA" id="ARBA00004167"/>
    </source>
</evidence>
<keyword evidence="4 7" id="KW-1133">Transmembrane helix</keyword>
<dbReference type="InterPro" id="IPR000369">
    <property type="entry name" value="K_chnl_KCNE"/>
</dbReference>
<feature type="compositionally biased region" description="Low complexity" evidence="6">
    <location>
        <begin position="178"/>
        <end position="188"/>
    </location>
</feature>
<keyword evidence="3 7" id="KW-0812">Transmembrane</keyword>
<gene>
    <name evidence="9" type="primary">kcne4</name>
</gene>
<evidence type="ECO:0000256" key="4">
    <source>
        <dbReference type="ARBA" id="ARBA00022989"/>
    </source>
</evidence>
<feature type="compositionally biased region" description="Polar residues" evidence="6">
    <location>
        <begin position="189"/>
        <end position="198"/>
    </location>
</feature>
<dbReference type="GO" id="GO:0005251">
    <property type="term" value="F:delayed rectifier potassium channel activity"/>
    <property type="evidence" value="ECO:0007669"/>
    <property type="project" value="TreeGrafter"/>
</dbReference>
<dbReference type="RefSeq" id="XP_042563080.1">
    <property type="nucleotide sequence ID" value="XM_042707146.1"/>
</dbReference>
<dbReference type="GO" id="GO:0008076">
    <property type="term" value="C:voltage-gated potassium channel complex"/>
    <property type="evidence" value="ECO:0007669"/>
    <property type="project" value="TreeGrafter"/>
</dbReference>
<dbReference type="GO" id="GO:0097623">
    <property type="term" value="P:potassium ion export across plasma membrane"/>
    <property type="evidence" value="ECO:0007669"/>
    <property type="project" value="TreeGrafter"/>
</dbReference>
<comment type="subcellular location">
    <subcellularLocation>
        <location evidence="1">Membrane</location>
        <topology evidence="1">Single-pass membrane protein</topology>
    </subcellularLocation>
</comment>
<dbReference type="PANTHER" id="PTHR15282">
    <property type="entry name" value="POTASSIUM VOLTAGE-GATED CHANNEL SUBFAMILY E MEMBER 1, 3"/>
    <property type="match status" value="1"/>
</dbReference>
<protein>
    <submittedName>
        <fullName evidence="9">LOW QUALITY PROTEIN: potassium voltage-gated channel subfamily E member 4</fullName>
    </submittedName>
</protein>
<dbReference type="AlphaFoldDB" id="A0A8M1KKI2"/>
<dbReference type="PANTHER" id="PTHR15282:SF9">
    <property type="entry name" value="POTASSIUM VOLTAGE-GATED CHANNEL SUBFAMILY E MEMBER 4"/>
    <property type="match status" value="1"/>
</dbReference>
<proteinExistence type="inferred from homology"/>
<evidence type="ECO:0000256" key="7">
    <source>
        <dbReference type="SAM" id="Phobius"/>
    </source>
</evidence>
<feature type="region of interest" description="Disordered" evidence="6">
    <location>
        <begin position="159"/>
        <end position="198"/>
    </location>
</feature>
<dbReference type="Pfam" id="PF02060">
    <property type="entry name" value="ISK_Channel"/>
    <property type="match status" value="1"/>
</dbReference>
<dbReference type="GO" id="GO:0086091">
    <property type="term" value="P:regulation of heart rate by cardiac conduction"/>
    <property type="evidence" value="ECO:0007669"/>
    <property type="project" value="TreeGrafter"/>
</dbReference>
<evidence type="ECO:0000313" key="8">
    <source>
        <dbReference type="Proteomes" id="UP000515152"/>
    </source>
</evidence>
<reference evidence="9" key="1">
    <citation type="submission" date="2025-08" db="UniProtKB">
        <authorList>
            <consortium name="RefSeq"/>
        </authorList>
    </citation>
    <scope>IDENTIFICATION</scope>
</reference>
<dbReference type="GO" id="GO:0060307">
    <property type="term" value="P:regulation of ventricular cardiac muscle cell membrane repolarization"/>
    <property type="evidence" value="ECO:0007669"/>
    <property type="project" value="TreeGrafter"/>
</dbReference>
<evidence type="ECO:0000256" key="5">
    <source>
        <dbReference type="ARBA" id="ARBA00023136"/>
    </source>
</evidence>
<evidence type="ECO:0000256" key="3">
    <source>
        <dbReference type="ARBA" id="ARBA00022692"/>
    </source>
</evidence>
<dbReference type="GeneID" id="122132362"/>
<dbReference type="GO" id="GO:0044325">
    <property type="term" value="F:transmembrane transporter binding"/>
    <property type="evidence" value="ECO:0007669"/>
    <property type="project" value="TreeGrafter"/>
</dbReference>
<organism evidence="8 9">
    <name type="scientific">Clupea harengus</name>
    <name type="common">Atlantic herring</name>
    <dbReference type="NCBI Taxonomy" id="7950"/>
    <lineage>
        <taxon>Eukaryota</taxon>
        <taxon>Metazoa</taxon>
        <taxon>Chordata</taxon>
        <taxon>Craniata</taxon>
        <taxon>Vertebrata</taxon>
        <taxon>Euteleostomi</taxon>
        <taxon>Actinopterygii</taxon>
        <taxon>Neopterygii</taxon>
        <taxon>Teleostei</taxon>
        <taxon>Clupei</taxon>
        <taxon>Clupeiformes</taxon>
        <taxon>Clupeoidei</taxon>
        <taxon>Clupeidae</taxon>
        <taxon>Clupea</taxon>
    </lineage>
</organism>